<evidence type="ECO:0000256" key="1">
    <source>
        <dbReference type="ARBA" id="ARBA00009199"/>
    </source>
</evidence>
<feature type="coiled-coil region" evidence="3">
    <location>
        <begin position="21"/>
        <end position="48"/>
    </location>
</feature>
<evidence type="ECO:0000313" key="8">
    <source>
        <dbReference type="Proteomes" id="UP000249619"/>
    </source>
</evidence>
<dbReference type="PANTHER" id="PTHR46072">
    <property type="entry name" value="AMIDASE-RELATED-RELATED"/>
    <property type="match status" value="1"/>
</dbReference>
<dbReference type="Pfam" id="PF10159">
    <property type="entry name" value="MMtag"/>
    <property type="match status" value="1"/>
</dbReference>
<dbReference type="InterPro" id="IPR019315">
    <property type="entry name" value="MMTA2_N"/>
</dbReference>
<dbReference type="InterPro" id="IPR023631">
    <property type="entry name" value="Amidase_dom"/>
</dbReference>
<dbReference type="GO" id="GO:0004040">
    <property type="term" value="F:amidase activity"/>
    <property type="evidence" value="ECO:0007669"/>
    <property type="project" value="UniProtKB-EC"/>
</dbReference>
<accession>A0A364N857</accession>
<evidence type="ECO:0000256" key="2">
    <source>
        <dbReference type="ARBA" id="ARBA00022801"/>
    </source>
</evidence>
<evidence type="ECO:0000256" key="3">
    <source>
        <dbReference type="SAM" id="Coils"/>
    </source>
</evidence>
<feature type="compositionally biased region" description="Basic residues" evidence="4">
    <location>
        <begin position="111"/>
        <end position="137"/>
    </location>
</feature>
<organism evidence="7 8">
    <name type="scientific">Stemphylium lycopersici</name>
    <name type="common">Tomato gray leaf spot disease fungus</name>
    <name type="synonym">Thyrospora lycopersici</name>
    <dbReference type="NCBI Taxonomy" id="183478"/>
    <lineage>
        <taxon>Eukaryota</taxon>
        <taxon>Fungi</taxon>
        <taxon>Dikarya</taxon>
        <taxon>Ascomycota</taxon>
        <taxon>Pezizomycotina</taxon>
        <taxon>Dothideomycetes</taxon>
        <taxon>Pleosporomycetidae</taxon>
        <taxon>Pleosporales</taxon>
        <taxon>Pleosporineae</taxon>
        <taxon>Pleosporaceae</taxon>
        <taxon>Stemphylium</taxon>
    </lineage>
</organism>
<feature type="compositionally biased region" description="Basic and acidic residues" evidence="4">
    <location>
        <begin position="67"/>
        <end position="110"/>
    </location>
</feature>
<comment type="caution">
    <text evidence="7">The sequence shown here is derived from an EMBL/GenBank/DDBJ whole genome shotgun (WGS) entry which is preliminary data.</text>
</comment>
<keyword evidence="8" id="KW-1185">Reference proteome</keyword>
<dbReference type="PANTHER" id="PTHR46072:SF5">
    <property type="entry name" value="GENERAL AMIDASE-C"/>
    <property type="match status" value="1"/>
</dbReference>
<dbReference type="STRING" id="183478.A0A364N857"/>
<evidence type="ECO:0000313" key="7">
    <source>
        <dbReference type="EMBL" id="RAR13479.1"/>
    </source>
</evidence>
<name>A0A364N857_STELY</name>
<protein>
    <submittedName>
        <fullName evidence="7">Acetamidase</fullName>
        <ecNumber evidence="7">3.5.1.4</ecNumber>
    </submittedName>
</protein>
<keyword evidence="2 7" id="KW-0378">Hydrolase</keyword>
<reference evidence="8" key="1">
    <citation type="submission" date="2018-05" db="EMBL/GenBank/DDBJ databases">
        <title>Draft genome sequence of Stemphylium lycopersici strain CIDEFI 213.</title>
        <authorList>
            <person name="Medina R."/>
            <person name="Franco M.E.E."/>
            <person name="Lucentini C.G."/>
            <person name="Saparrat M.C.N."/>
            <person name="Balatti P.A."/>
        </authorList>
    </citation>
    <scope>NUCLEOTIDE SEQUENCE [LARGE SCALE GENOMIC DNA]</scope>
    <source>
        <strain evidence="8">CIDEFI 213</strain>
    </source>
</reference>
<dbReference type="AlphaFoldDB" id="A0A364N857"/>
<dbReference type="Pfam" id="PF01425">
    <property type="entry name" value="Amidase"/>
    <property type="match status" value="1"/>
</dbReference>
<comment type="similarity">
    <text evidence="1">Belongs to the amidase family.</text>
</comment>
<dbReference type="Proteomes" id="UP000249619">
    <property type="component" value="Unassembled WGS sequence"/>
</dbReference>
<evidence type="ECO:0000259" key="6">
    <source>
        <dbReference type="Pfam" id="PF10159"/>
    </source>
</evidence>
<gene>
    <name evidence="7" type="ORF">DDE83_003210</name>
</gene>
<sequence>MAPVGRWQQGRDLSWYAKGDEASKEAEAARIKEEKRKLKEAEEDAMLAAMGLPVPVRNNANLTPLGEKAHEADVKDKLEEKVKDGEDEERAKRREEKGHSRRHRDDDGERKRRHRTRSRSRDRERRHRHRDRSRSRDRRRDNDRDERRRHRSRSRDHKRREDRPELQQLIPGPEPALYFPQCHPSESTIPHPRVFLVSFRSASSAGSPYFPSSVLFDWQELAKSKRESVFAKIPKDWLLPSSQTAQYTETSNISVLDVPRTCGILTEKELDLTENYDATDLVKMMAERQIKSTEVVTAFCKRAAVAQQCVNCLTEIMFDEAMARARECDEYLRKEGKVLGLLHGLPISLKDSFNVRGVQATIGYVSFIPHPPSATNSALVTVLGSLGAVFYVKTNLPQTMMTADSHNNIFGRTLNPHKLSHTAGGSTGGEGALLAMKGSVLGVATDIAGSNRIPAICCGGSSLKPTAARVPFAGGVAVGRLGSPGSVPVVIGPCGRSTRDYALFMQSVISAQPWLIDENSLNVPWRSIPSSPTTTANKPLRFGLIRGCSERPLHPPIARALHTTATKLKAQGHEIVLLDEKIPDLYKTAMLAWKFFMLDPKKTPFQHIRASGEPPVPSLKTAGFPELRDWQPSLDELWDLNVEKAGVVKAWHKLMVGEMAAAGEGKGGEDGLDAILMPGYQSVAPKHDTYGLPVYTVVINLLNYPSGVLSVGRAEREGDAEFVKERTGYEPAYEPEECEGLPTHVQIVGKSMMDEELVEVMKVVESVLKE</sequence>
<evidence type="ECO:0000259" key="5">
    <source>
        <dbReference type="Pfam" id="PF01425"/>
    </source>
</evidence>
<dbReference type="Gene3D" id="3.90.1300.10">
    <property type="entry name" value="Amidase signature (AS) domain"/>
    <property type="match status" value="1"/>
</dbReference>
<feature type="domain" description="Amidase" evidence="5">
    <location>
        <begin position="294"/>
        <end position="757"/>
    </location>
</feature>
<keyword evidence="3" id="KW-0175">Coiled coil</keyword>
<dbReference type="InterPro" id="IPR036928">
    <property type="entry name" value="AS_sf"/>
</dbReference>
<feature type="domain" description="Multiple myeloma tumor-associated protein 2-like N-terminal" evidence="6">
    <location>
        <begin position="1"/>
        <end position="51"/>
    </location>
</feature>
<feature type="region of interest" description="Disordered" evidence="4">
    <location>
        <begin position="49"/>
        <end position="184"/>
    </location>
</feature>
<evidence type="ECO:0000256" key="4">
    <source>
        <dbReference type="SAM" id="MobiDB-lite"/>
    </source>
</evidence>
<feature type="compositionally biased region" description="Basic residues" evidence="4">
    <location>
        <begin position="147"/>
        <end position="158"/>
    </location>
</feature>
<proteinExistence type="inferred from homology"/>
<dbReference type="EMBL" id="QGDH01000035">
    <property type="protein sequence ID" value="RAR13479.1"/>
    <property type="molecule type" value="Genomic_DNA"/>
</dbReference>
<dbReference type="SUPFAM" id="SSF75304">
    <property type="entry name" value="Amidase signature (AS) enzymes"/>
    <property type="match status" value="1"/>
</dbReference>
<dbReference type="EC" id="3.5.1.4" evidence="7"/>